<feature type="region of interest" description="Disordered" evidence="1">
    <location>
        <begin position="271"/>
        <end position="307"/>
    </location>
</feature>
<dbReference type="EMBL" id="WJBH02000358">
    <property type="protein sequence ID" value="KAI9549172.1"/>
    <property type="molecule type" value="Genomic_DNA"/>
</dbReference>
<comment type="caution">
    <text evidence="2">The sequence shown here is derived from an EMBL/GenBank/DDBJ whole genome shotgun (WGS) entry which is preliminary data.</text>
</comment>
<evidence type="ECO:0000313" key="3">
    <source>
        <dbReference type="Proteomes" id="UP000820818"/>
    </source>
</evidence>
<dbReference type="InterPro" id="IPR058915">
    <property type="entry name" value="AcrVA2-like"/>
</dbReference>
<dbReference type="AlphaFoldDB" id="A0AAD5KE15"/>
<dbReference type="Pfam" id="PF26125">
    <property type="entry name" value="AcrVA2-like"/>
    <property type="match status" value="1"/>
</dbReference>
<dbReference type="CDD" id="cd22987">
    <property type="entry name" value="AcrVA2-like"/>
    <property type="match status" value="1"/>
</dbReference>
<feature type="compositionally biased region" description="Basic residues" evidence="1">
    <location>
        <begin position="283"/>
        <end position="294"/>
    </location>
</feature>
<gene>
    <name evidence="2" type="ORF">GHT06_006803</name>
</gene>
<protein>
    <submittedName>
        <fullName evidence="2">Uncharacterized protein</fullName>
    </submittedName>
</protein>
<keyword evidence="3" id="KW-1185">Reference proteome</keyword>
<sequence>MTPCRPRDHLVDFAKRYPNAWKQAAGLINDKGRDGLPDWPAWCFLPIAGSYAVISAELGVNEISLSYIGDVAKHAALLAWRVTQGIYRFDPAVYDAVRNTPVSGDIPHEVLYRLPEWCIYIETPDMMFSGEQMHGAFVHLEHDVNTGRPELRLLLDLETRLIPTPVHLGAWTLQESISLMASVAGRQAVSRGFDPVTNAEVNELKKVVEPILSLVLYVCTQASEIGEEGRKPGHPQPTKTKRGVQYFAPDKPMTWDVGVRLGAALRRAYQAQETQAEGSHTGPRPHIRRAHWHGFRSGPRLKPDGSEIPASMRAFDLKWLPPIPVNLSDEDLPAVIKIVK</sequence>
<proteinExistence type="predicted"/>
<accession>A0AAD5KE15</accession>
<dbReference type="Proteomes" id="UP000820818">
    <property type="component" value="Unassembled WGS sequence"/>
</dbReference>
<reference evidence="2" key="1">
    <citation type="submission" date="2022-05" db="EMBL/GenBank/DDBJ databases">
        <title>A multi-omics perspective on studying reproductive biology in Daphnia sinensis.</title>
        <authorList>
            <person name="Jia J."/>
        </authorList>
    </citation>
    <scope>NUCLEOTIDE SEQUENCE</scope>
    <source>
        <strain evidence="2">WSL</strain>
    </source>
</reference>
<evidence type="ECO:0000313" key="2">
    <source>
        <dbReference type="EMBL" id="KAI9549172.1"/>
    </source>
</evidence>
<organism evidence="2 3">
    <name type="scientific">Daphnia sinensis</name>
    <dbReference type="NCBI Taxonomy" id="1820382"/>
    <lineage>
        <taxon>Eukaryota</taxon>
        <taxon>Metazoa</taxon>
        <taxon>Ecdysozoa</taxon>
        <taxon>Arthropoda</taxon>
        <taxon>Crustacea</taxon>
        <taxon>Branchiopoda</taxon>
        <taxon>Diplostraca</taxon>
        <taxon>Cladocera</taxon>
        <taxon>Anomopoda</taxon>
        <taxon>Daphniidae</taxon>
        <taxon>Daphnia</taxon>
        <taxon>Daphnia similis group</taxon>
    </lineage>
</organism>
<evidence type="ECO:0000256" key="1">
    <source>
        <dbReference type="SAM" id="MobiDB-lite"/>
    </source>
</evidence>
<name>A0AAD5KE15_9CRUS</name>